<evidence type="ECO:0008006" key="10">
    <source>
        <dbReference type="Google" id="ProtNLM"/>
    </source>
</evidence>
<feature type="region of interest" description="Disordered" evidence="5">
    <location>
        <begin position="145"/>
        <end position="207"/>
    </location>
</feature>
<feature type="compositionally biased region" description="Pro residues" evidence="5">
    <location>
        <begin position="249"/>
        <end position="259"/>
    </location>
</feature>
<feature type="compositionally biased region" description="Polar residues" evidence="5">
    <location>
        <begin position="262"/>
        <end position="287"/>
    </location>
</feature>
<dbReference type="InterPro" id="IPR051694">
    <property type="entry name" value="Immunoregulatory_rcpt-like"/>
</dbReference>
<feature type="chain" id="PRO_5029012198" description="Mid2 domain-containing protein" evidence="7">
    <location>
        <begin position="25"/>
        <end position="377"/>
    </location>
</feature>
<evidence type="ECO:0000256" key="7">
    <source>
        <dbReference type="SAM" id="SignalP"/>
    </source>
</evidence>
<feature type="region of interest" description="Disordered" evidence="5">
    <location>
        <begin position="239"/>
        <end position="319"/>
    </location>
</feature>
<evidence type="ECO:0000256" key="1">
    <source>
        <dbReference type="ARBA" id="ARBA00004167"/>
    </source>
</evidence>
<comment type="caution">
    <text evidence="8">The sequence shown here is derived from an EMBL/GenBank/DDBJ whole genome shotgun (WGS) entry which is preliminary data.</text>
</comment>
<feature type="compositionally biased region" description="Low complexity" evidence="5">
    <location>
        <begin position="145"/>
        <end position="193"/>
    </location>
</feature>
<evidence type="ECO:0000256" key="3">
    <source>
        <dbReference type="ARBA" id="ARBA00022989"/>
    </source>
</evidence>
<feature type="region of interest" description="Disordered" evidence="5">
    <location>
        <begin position="337"/>
        <end position="377"/>
    </location>
</feature>
<name>A0A7C8JHS3_ORBOL</name>
<keyword evidence="4 6" id="KW-0472">Membrane</keyword>
<evidence type="ECO:0000313" key="8">
    <source>
        <dbReference type="EMBL" id="KAF3092801.1"/>
    </source>
</evidence>
<evidence type="ECO:0000256" key="4">
    <source>
        <dbReference type="ARBA" id="ARBA00023136"/>
    </source>
</evidence>
<organism evidence="8 9">
    <name type="scientific">Orbilia oligospora</name>
    <name type="common">Nematode-trapping fungus</name>
    <name type="synonym">Arthrobotrys oligospora</name>
    <dbReference type="NCBI Taxonomy" id="2813651"/>
    <lineage>
        <taxon>Eukaryota</taxon>
        <taxon>Fungi</taxon>
        <taxon>Dikarya</taxon>
        <taxon>Ascomycota</taxon>
        <taxon>Pezizomycotina</taxon>
        <taxon>Orbiliomycetes</taxon>
        <taxon>Orbiliales</taxon>
        <taxon>Orbiliaceae</taxon>
        <taxon>Orbilia</taxon>
    </lineage>
</organism>
<evidence type="ECO:0000256" key="5">
    <source>
        <dbReference type="SAM" id="MobiDB-lite"/>
    </source>
</evidence>
<keyword evidence="2 6" id="KW-0812">Transmembrane</keyword>
<evidence type="ECO:0000256" key="2">
    <source>
        <dbReference type="ARBA" id="ARBA00022692"/>
    </source>
</evidence>
<dbReference type="Proteomes" id="UP000475325">
    <property type="component" value="Unassembled WGS sequence"/>
</dbReference>
<dbReference type="GO" id="GO:0016020">
    <property type="term" value="C:membrane"/>
    <property type="evidence" value="ECO:0007669"/>
    <property type="project" value="UniProtKB-SubCell"/>
</dbReference>
<protein>
    <recommendedName>
        <fullName evidence="10">Mid2 domain-containing protein</fullName>
    </recommendedName>
</protein>
<evidence type="ECO:0000313" key="9">
    <source>
        <dbReference type="Proteomes" id="UP000475325"/>
    </source>
</evidence>
<dbReference type="GO" id="GO:0071944">
    <property type="term" value="C:cell periphery"/>
    <property type="evidence" value="ECO:0007669"/>
    <property type="project" value="UniProtKB-ARBA"/>
</dbReference>
<evidence type="ECO:0000256" key="6">
    <source>
        <dbReference type="SAM" id="Phobius"/>
    </source>
</evidence>
<feature type="compositionally biased region" description="Polar residues" evidence="5">
    <location>
        <begin position="239"/>
        <end position="248"/>
    </location>
</feature>
<gene>
    <name evidence="8" type="ORF">TWF102_008300</name>
</gene>
<feature type="transmembrane region" description="Helical" evidence="6">
    <location>
        <begin position="209"/>
        <end position="231"/>
    </location>
</feature>
<feature type="compositionally biased region" description="Pro residues" evidence="5">
    <location>
        <begin position="295"/>
        <end position="307"/>
    </location>
</feature>
<dbReference type="PANTHER" id="PTHR15549">
    <property type="entry name" value="PAIRED IMMUNOGLOBULIN-LIKE TYPE 2 RECEPTOR"/>
    <property type="match status" value="1"/>
</dbReference>
<keyword evidence="7" id="KW-0732">Signal</keyword>
<sequence length="377" mass="40653">MSRYISISISTFILSLLSLHLATAATLVQRQRPTPTYTTDTFIKPTANARYQVGVPISVSWYIAQTKINENLAQSFNITIALDGDIGLSLSQAVAYPGWGEHDTTFTARDTWPESNKYQIFIIMDYGMKTLKSPKFGIWGGGRTASSTTSFATSTSRPSTTTTSESEPSTTSSDSEATTSMSTSSSETSDPSPTESPDPAPSNGISGTVLGGAIGGSIAGTLAIVGIIWFMRRSMAQSRASHGSNRPNAPNPNDQPPGYQPDSGNANQQWPYQQMNAPSTTSVNHLNNEYKGFAHPPPPPPPPPPTTHIPGPNATTMNEMPTQMHQEPVELHSMPQNNTAIEMPGDMSWSTQLPAPVAQGQQQQPQRYVYGPQSYNR</sequence>
<reference evidence="8 9" key="1">
    <citation type="submission" date="2019-06" db="EMBL/GenBank/DDBJ databases">
        <authorList>
            <person name="Palmer J.M."/>
        </authorList>
    </citation>
    <scope>NUCLEOTIDE SEQUENCE [LARGE SCALE GENOMIC DNA]</scope>
    <source>
        <strain evidence="8 9">TWF102</strain>
    </source>
</reference>
<feature type="signal peptide" evidence="7">
    <location>
        <begin position="1"/>
        <end position="24"/>
    </location>
</feature>
<keyword evidence="3 6" id="KW-1133">Transmembrane helix</keyword>
<accession>A0A7C8JHS3</accession>
<dbReference type="PANTHER" id="PTHR15549:SF26">
    <property type="entry name" value="AXIAL BUDDING PATTERN PROTEIN 2-RELATED"/>
    <property type="match status" value="1"/>
</dbReference>
<dbReference type="AlphaFoldDB" id="A0A7C8JHS3"/>
<proteinExistence type="predicted"/>
<comment type="subcellular location">
    <subcellularLocation>
        <location evidence="1">Membrane</location>
        <topology evidence="1">Single-pass membrane protein</topology>
    </subcellularLocation>
</comment>
<dbReference type="EMBL" id="WIQW01000050">
    <property type="protein sequence ID" value="KAF3092801.1"/>
    <property type="molecule type" value="Genomic_DNA"/>
</dbReference>
<feature type="compositionally biased region" description="Low complexity" evidence="5">
    <location>
        <begin position="352"/>
        <end position="377"/>
    </location>
</feature>